<dbReference type="EMBL" id="NIDE01000008">
    <property type="protein sequence ID" value="OWK40245.1"/>
    <property type="molecule type" value="Genomic_DNA"/>
</dbReference>
<evidence type="ECO:0000256" key="1">
    <source>
        <dbReference type="SAM" id="MobiDB-lite"/>
    </source>
</evidence>
<reference evidence="3" key="1">
    <citation type="submission" date="2017-06" db="EMBL/GenBank/DDBJ databases">
        <title>Genome analysis of Fimbriiglobus ruber SP5, the first member of the order Planctomycetales with confirmed chitinolytic capability.</title>
        <authorList>
            <person name="Ravin N.V."/>
            <person name="Rakitin A.L."/>
            <person name="Ivanova A.A."/>
            <person name="Beletsky A.V."/>
            <person name="Kulichevskaya I.S."/>
            <person name="Mardanov A.V."/>
            <person name="Dedysh S.N."/>
        </authorList>
    </citation>
    <scope>NUCLEOTIDE SEQUENCE [LARGE SCALE GENOMIC DNA]</scope>
    <source>
        <strain evidence="3">SP5</strain>
    </source>
</reference>
<protein>
    <submittedName>
        <fullName evidence="2">Uncharacterized protein</fullName>
    </submittedName>
</protein>
<dbReference type="AlphaFoldDB" id="A0A225DV72"/>
<gene>
    <name evidence="2" type="ORF">FRUB_05164</name>
</gene>
<organism evidence="2 3">
    <name type="scientific">Fimbriiglobus ruber</name>
    <dbReference type="NCBI Taxonomy" id="1908690"/>
    <lineage>
        <taxon>Bacteria</taxon>
        <taxon>Pseudomonadati</taxon>
        <taxon>Planctomycetota</taxon>
        <taxon>Planctomycetia</taxon>
        <taxon>Gemmatales</taxon>
        <taxon>Gemmataceae</taxon>
        <taxon>Fimbriiglobus</taxon>
    </lineage>
</organism>
<evidence type="ECO:0000313" key="2">
    <source>
        <dbReference type="EMBL" id="OWK40245.1"/>
    </source>
</evidence>
<accession>A0A225DV72</accession>
<dbReference type="Proteomes" id="UP000214646">
    <property type="component" value="Unassembled WGS sequence"/>
</dbReference>
<feature type="region of interest" description="Disordered" evidence="1">
    <location>
        <begin position="209"/>
        <end position="250"/>
    </location>
</feature>
<comment type="caution">
    <text evidence="2">The sequence shown here is derived from an EMBL/GenBank/DDBJ whole genome shotgun (WGS) entry which is preliminary data.</text>
</comment>
<proteinExistence type="predicted"/>
<keyword evidence="3" id="KW-1185">Reference proteome</keyword>
<dbReference type="RefSeq" id="WP_088256200.1">
    <property type="nucleotide sequence ID" value="NZ_NIDE01000008.1"/>
</dbReference>
<name>A0A225DV72_9BACT</name>
<feature type="compositionally biased region" description="Pro residues" evidence="1">
    <location>
        <begin position="230"/>
        <end position="242"/>
    </location>
</feature>
<sequence length="302" mass="34490">MRSIRRSLIAYFLLLLGVALGVSGVLVNRFADDIIRARETSEAKRIRQEFEVNREEARKQFDDKLKVQAEALGWELRRSLSPAVDDEARRSAVNLIGFPFADLGLSWSGSASLVLTAADPRIQWRVVRAYAWHQHEESLHRFVEGENHLDYFQFHSQRFNFGLRANGQKFELPLDVSRLNHTPDFDHEYEDVPNVPGLGDVRRIVQRTAPVPQFPFRRGGGPPEGRRPSSQPPRTAPAPPPDGTESYPYVQCGRRKQVLFDRIAEFEEKRDRDLNQVTEETADAVDRLRARLAAIGGPRSWP</sequence>
<evidence type="ECO:0000313" key="3">
    <source>
        <dbReference type="Proteomes" id="UP000214646"/>
    </source>
</evidence>